<dbReference type="AlphaFoldDB" id="A0A4V1N055"/>
<evidence type="ECO:0000313" key="3">
    <source>
        <dbReference type="Proteomes" id="UP000289703"/>
    </source>
</evidence>
<keyword evidence="1" id="KW-0732">Signal</keyword>
<dbReference type="RefSeq" id="WP_129254133.1">
    <property type="nucleotide sequence ID" value="NZ_SAXA01000006.1"/>
</dbReference>
<comment type="caution">
    <text evidence="2">The sequence shown here is derived from an EMBL/GenBank/DDBJ whole genome shotgun (WGS) entry which is preliminary data.</text>
</comment>
<evidence type="ECO:0008006" key="4">
    <source>
        <dbReference type="Google" id="ProtNLM"/>
    </source>
</evidence>
<keyword evidence="3" id="KW-1185">Reference proteome</keyword>
<dbReference type="OrthoDB" id="1013052at2"/>
<organism evidence="2 3">
    <name type="scientific">Ancylomarina salipaludis</name>
    <dbReference type="NCBI Taxonomy" id="2501299"/>
    <lineage>
        <taxon>Bacteria</taxon>
        <taxon>Pseudomonadati</taxon>
        <taxon>Bacteroidota</taxon>
        <taxon>Bacteroidia</taxon>
        <taxon>Marinilabiliales</taxon>
        <taxon>Marinifilaceae</taxon>
        <taxon>Ancylomarina</taxon>
    </lineage>
</organism>
<accession>A0A4V1N055</accession>
<feature type="chain" id="PRO_5020603451" description="DUF5017 domain-containing protein" evidence="1">
    <location>
        <begin position="21"/>
        <end position="629"/>
    </location>
</feature>
<sequence>MKYSKILLGAFIFFGLGVFSSCDVNDEFYDELDAAKTGTENAQALERTLSVEDYSAISKLALKSAKNEADSTKAKAIASLLSFSDDRPAANYIPAFLNDTYKNFDKTSSANITFSYDTRDAEYLMSYTDAPYFKLGNDEYASVDVTTGEAGFFTPKFPAKDYLNDILKAEYTEAVDGDVVLVSYDSRDTNYDPSEVDVVTVFEADFSDNLNQFETRSIVGDQEWYQSSYNGAGYAKMSGYSSGARHDNEDWLITAEIDLTETPDAILNFSQAQNFLSGDWQQTFIYVREGYTAGDALDVADWDEIVLADENKPAGNSYTYVESGDISLSAYNGKKIHIAFVYKSKAPDDASTWQISQLSVKGYGRPEGETSKVFYTFDGSNWGTPEGVYNLQRSDYDSMGKPGEYGNFSSSVAPEDYLPIFLMNKYPYAQEGDMMVMVYKYYSGGTKTIASEYTYKEGVWSTMPEKTEQYVYAAGELGWVFDPTVSFKMSKEDYHLIVVYSIAEHGATSKYSTSEYYYGSSSNYDNFDLRIKNRRNPDYKIAGYDGLSDEETIALMDERMVEGVAIMLEKKFPDATTQVNGIDVFYNITVITFEEGDSGYVDGEYTLKFQCTKSGPSPEFTYIEGLPER</sequence>
<dbReference type="Gene3D" id="2.60.120.200">
    <property type="match status" value="1"/>
</dbReference>
<evidence type="ECO:0000256" key="1">
    <source>
        <dbReference type="SAM" id="SignalP"/>
    </source>
</evidence>
<proteinExistence type="predicted"/>
<dbReference type="NCBIfam" id="NF038128">
    <property type="entry name" value="choice_anch_J"/>
    <property type="match status" value="1"/>
</dbReference>
<evidence type="ECO:0000313" key="2">
    <source>
        <dbReference type="EMBL" id="RXQ94975.1"/>
    </source>
</evidence>
<reference evidence="2 3" key="1">
    <citation type="submission" date="2019-01" db="EMBL/GenBank/DDBJ databases">
        <title>Ancylomarina salipaludis sp. nov., isolated from a salt marsh.</title>
        <authorList>
            <person name="Yoon J.-H."/>
        </authorList>
    </citation>
    <scope>NUCLEOTIDE SEQUENCE [LARGE SCALE GENOMIC DNA]</scope>
    <source>
        <strain evidence="2 3">SHSM-M15</strain>
    </source>
</reference>
<feature type="signal peptide" evidence="1">
    <location>
        <begin position="1"/>
        <end position="20"/>
    </location>
</feature>
<protein>
    <recommendedName>
        <fullName evidence="4">DUF5017 domain-containing protein</fullName>
    </recommendedName>
</protein>
<gene>
    <name evidence="2" type="ORF">EO244_07950</name>
</gene>
<dbReference type="PROSITE" id="PS51257">
    <property type="entry name" value="PROKAR_LIPOPROTEIN"/>
    <property type="match status" value="1"/>
</dbReference>
<name>A0A4V1N055_9BACT</name>
<dbReference type="EMBL" id="SAXA01000006">
    <property type="protein sequence ID" value="RXQ94975.1"/>
    <property type="molecule type" value="Genomic_DNA"/>
</dbReference>
<dbReference type="Proteomes" id="UP000289703">
    <property type="component" value="Unassembled WGS sequence"/>
</dbReference>